<dbReference type="SUPFAM" id="SSF49562">
    <property type="entry name" value="C2 domain (Calcium/lipid-binding domain, CaLB)"/>
    <property type="match status" value="1"/>
</dbReference>
<protein>
    <submittedName>
        <fullName evidence="3">Perforin-1</fullName>
    </submittedName>
</protein>
<dbReference type="PROSITE" id="PS50004">
    <property type="entry name" value="C2"/>
    <property type="match status" value="1"/>
</dbReference>
<evidence type="ECO:0000259" key="2">
    <source>
        <dbReference type="PROSITE" id="PS50004"/>
    </source>
</evidence>
<evidence type="ECO:0000256" key="1">
    <source>
        <dbReference type="ARBA" id="ARBA00022729"/>
    </source>
</evidence>
<dbReference type="Gene3D" id="2.60.40.150">
    <property type="entry name" value="C2 domain"/>
    <property type="match status" value="1"/>
</dbReference>
<dbReference type="InterPro" id="IPR052784">
    <property type="entry name" value="Perforin-1_pore-forming"/>
</dbReference>
<dbReference type="Pfam" id="PF00168">
    <property type="entry name" value="C2"/>
    <property type="match status" value="1"/>
</dbReference>
<accession>A0AA47P085</accession>
<dbReference type="InterPro" id="IPR000008">
    <property type="entry name" value="C2_dom"/>
</dbReference>
<keyword evidence="1" id="KW-0732">Signal</keyword>
<dbReference type="GO" id="GO:0051607">
    <property type="term" value="P:defense response to virus"/>
    <property type="evidence" value="ECO:0007669"/>
    <property type="project" value="TreeGrafter"/>
</dbReference>
<evidence type="ECO:0000313" key="4">
    <source>
        <dbReference type="Proteomes" id="UP001174136"/>
    </source>
</evidence>
<comment type="caution">
    <text evidence="3">The sequence shown here is derived from an EMBL/GenBank/DDBJ whole genome shotgun (WGS) entry which is preliminary data.</text>
</comment>
<sequence length="146" mass="16493">MSDLTSNEFFISHRNMVAFTSSSLSLVLLVLVPLAAVQAQLRLFNLRATGLPSDIFGVSDGYVEVYCGPVYLGKTSIRNNNPNPWWEEEFEYFKAQPNDVLRLEVHDSDFILDDLLGTCQRSIKVGSHEHDCFLKEGTLHYSYTLG</sequence>
<dbReference type="Proteomes" id="UP001174136">
    <property type="component" value="Unassembled WGS sequence"/>
</dbReference>
<dbReference type="GO" id="GO:0001913">
    <property type="term" value="P:T cell mediated cytotoxicity"/>
    <property type="evidence" value="ECO:0007669"/>
    <property type="project" value="TreeGrafter"/>
</dbReference>
<dbReference type="GO" id="GO:0022829">
    <property type="term" value="F:wide pore channel activity"/>
    <property type="evidence" value="ECO:0007669"/>
    <property type="project" value="TreeGrafter"/>
</dbReference>
<gene>
    <name evidence="3" type="primary">PRF1</name>
    <name evidence="3" type="ORF">N1851_019978</name>
</gene>
<keyword evidence="4" id="KW-1185">Reference proteome</keyword>
<name>A0AA47P085_MERPO</name>
<dbReference type="GO" id="GO:0001771">
    <property type="term" value="P:immunological synapse formation"/>
    <property type="evidence" value="ECO:0007669"/>
    <property type="project" value="TreeGrafter"/>
</dbReference>
<reference evidence="3" key="1">
    <citation type="journal article" date="2023" name="Front. Mar. Sci.">
        <title>A new Merluccius polli reference genome to investigate the effects of global change in West African waters.</title>
        <authorList>
            <person name="Mateo J.L."/>
            <person name="Blanco-Fernandez C."/>
            <person name="Garcia-Vazquez E."/>
            <person name="Machado-Schiaffino G."/>
        </authorList>
    </citation>
    <scope>NUCLEOTIDE SEQUENCE</scope>
    <source>
        <strain evidence="3">C29</strain>
        <tissue evidence="3">Fin</tissue>
    </source>
</reference>
<proteinExistence type="predicted"/>
<dbReference type="GO" id="GO:0016020">
    <property type="term" value="C:membrane"/>
    <property type="evidence" value="ECO:0007669"/>
    <property type="project" value="TreeGrafter"/>
</dbReference>
<feature type="domain" description="C2" evidence="2">
    <location>
        <begin position="20"/>
        <end position="143"/>
    </location>
</feature>
<evidence type="ECO:0000313" key="3">
    <source>
        <dbReference type="EMBL" id="KAK0142327.1"/>
    </source>
</evidence>
<dbReference type="InterPro" id="IPR035892">
    <property type="entry name" value="C2_domain_sf"/>
</dbReference>
<dbReference type="PANTHER" id="PTHR46096:SF3">
    <property type="entry name" value="PERFORIN-1"/>
    <property type="match status" value="1"/>
</dbReference>
<dbReference type="AlphaFoldDB" id="A0AA47P085"/>
<dbReference type="PANTHER" id="PTHR46096">
    <property type="entry name" value="PERFORIN-1"/>
    <property type="match status" value="1"/>
</dbReference>
<organism evidence="3 4">
    <name type="scientific">Merluccius polli</name>
    <name type="common">Benguela hake</name>
    <name type="synonym">Merluccius cadenati</name>
    <dbReference type="NCBI Taxonomy" id="89951"/>
    <lineage>
        <taxon>Eukaryota</taxon>
        <taxon>Metazoa</taxon>
        <taxon>Chordata</taxon>
        <taxon>Craniata</taxon>
        <taxon>Vertebrata</taxon>
        <taxon>Euteleostomi</taxon>
        <taxon>Actinopterygii</taxon>
        <taxon>Neopterygii</taxon>
        <taxon>Teleostei</taxon>
        <taxon>Neoteleostei</taxon>
        <taxon>Acanthomorphata</taxon>
        <taxon>Zeiogadaria</taxon>
        <taxon>Gadariae</taxon>
        <taxon>Gadiformes</taxon>
        <taxon>Gadoidei</taxon>
        <taxon>Merlucciidae</taxon>
        <taxon>Merluccius</taxon>
    </lineage>
</organism>
<dbReference type="EMBL" id="JAOPHQ010003698">
    <property type="protein sequence ID" value="KAK0142327.1"/>
    <property type="molecule type" value="Genomic_DNA"/>
</dbReference>
<dbReference type="SMART" id="SM00239">
    <property type="entry name" value="C2"/>
    <property type="match status" value="1"/>
</dbReference>